<evidence type="ECO:0000313" key="2">
    <source>
        <dbReference type="EMBL" id="KAG2555556.1"/>
    </source>
</evidence>
<dbReference type="EMBL" id="CM029052">
    <property type="protein sequence ID" value="KAG2555556.1"/>
    <property type="molecule type" value="Genomic_DNA"/>
</dbReference>
<name>A0A8T0P8F5_PANVG</name>
<proteinExistence type="predicted"/>
<dbReference type="PANTHER" id="PTHR46238">
    <property type="entry name" value="REVERSE TRANSCRIPTASE DOMAIN-CONTAINING PROTEIN"/>
    <property type="match status" value="1"/>
</dbReference>
<dbReference type="PROSITE" id="PS50878">
    <property type="entry name" value="RT_POL"/>
    <property type="match status" value="1"/>
</dbReference>
<comment type="caution">
    <text evidence="2">The sequence shown here is derived from an EMBL/GenBank/DDBJ whole genome shotgun (WGS) entry which is preliminary data.</text>
</comment>
<protein>
    <recommendedName>
        <fullName evidence="1">Reverse transcriptase domain-containing protein</fullName>
    </recommendedName>
</protein>
<reference evidence="2" key="1">
    <citation type="submission" date="2020-05" db="EMBL/GenBank/DDBJ databases">
        <title>WGS assembly of Panicum virgatum.</title>
        <authorList>
            <person name="Lovell J.T."/>
            <person name="Jenkins J."/>
            <person name="Shu S."/>
            <person name="Juenger T.E."/>
            <person name="Schmutz J."/>
        </authorList>
    </citation>
    <scope>NUCLEOTIDE SEQUENCE</scope>
    <source>
        <strain evidence="2">AP13</strain>
    </source>
</reference>
<sequence>MDEVTRDIQGDIPGYMLFADDVVLVNESRAGVNRKLELWRRMLESKGFRLSRTKTEYMMCDFSASRHESGDVSLDGQVVAHKNTFRYLGSMLQKDGDIDEDVRHRISAGWLKWRQASEVLCDRRVPQKLKGKFYGIMIRPAMLYGAECWPTKRRHVQQLSVVEMRLLRWFCGHTRRDRVRNEAIREMVGLAPIEEKLTQHRLRWFGHVQRRTPEAPVRSGVLKRVDKVKRGRGRPKLTWDESVKRDLKDWDISEELALDRSAWKLAINVSEP</sequence>
<organism evidence="2 3">
    <name type="scientific">Panicum virgatum</name>
    <name type="common">Blackwell switchgrass</name>
    <dbReference type="NCBI Taxonomy" id="38727"/>
    <lineage>
        <taxon>Eukaryota</taxon>
        <taxon>Viridiplantae</taxon>
        <taxon>Streptophyta</taxon>
        <taxon>Embryophyta</taxon>
        <taxon>Tracheophyta</taxon>
        <taxon>Spermatophyta</taxon>
        <taxon>Magnoliopsida</taxon>
        <taxon>Liliopsida</taxon>
        <taxon>Poales</taxon>
        <taxon>Poaceae</taxon>
        <taxon>PACMAD clade</taxon>
        <taxon>Panicoideae</taxon>
        <taxon>Panicodae</taxon>
        <taxon>Paniceae</taxon>
        <taxon>Panicinae</taxon>
        <taxon>Panicum</taxon>
        <taxon>Panicum sect. Hiantes</taxon>
    </lineage>
</organism>
<gene>
    <name evidence="2" type="ORF">PVAP13_8NG003301</name>
</gene>
<dbReference type="PANTHER" id="PTHR46238:SF11">
    <property type="entry name" value="AGAMOUS-LIKE MADS-BOX PROTEIN AGL16"/>
    <property type="match status" value="1"/>
</dbReference>
<feature type="domain" description="Reverse transcriptase" evidence="1">
    <location>
        <begin position="1"/>
        <end position="92"/>
    </location>
</feature>
<evidence type="ECO:0000259" key="1">
    <source>
        <dbReference type="PROSITE" id="PS50878"/>
    </source>
</evidence>
<dbReference type="Proteomes" id="UP000823388">
    <property type="component" value="Chromosome 8N"/>
</dbReference>
<accession>A0A8T0P8F5</accession>
<evidence type="ECO:0000313" key="3">
    <source>
        <dbReference type="Proteomes" id="UP000823388"/>
    </source>
</evidence>
<dbReference type="InterPro" id="IPR000477">
    <property type="entry name" value="RT_dom"/>
</dbReference>
<dbReference type="AlphaFoldDB" id="A0A8T0P8F5"/>
<keyword evidence="3" id="KW-1185">Reference proteome</keyword>